<keyword evidence="1" id="KW-1133">Transmembrane helix</keyword>
<dbReference type="STRING" id="1548207.AXK11_02640"/>
<evidence type="ECO:0000313" key="3">
    <source>
        <dbReference type="Proteomes" id="UP000070058"/>
    </source>
</evidence>
<accession>A0A139SRW7</accession>
<protein>
    <recommendedName>
        <fullName evidence="4">DMT family transporter</fullName>
    </recommendedName>
</protein>
<gene>
    <name evidence="2" type="ORF">AXK11_02640</name>
</gene>
<sequence length="158" mass="16220">MNTPLTTVALASVALTAGALVSYQAGANATLGRALGHPLWATLVSLSVSILVAIPVMLAMRVPAPSVSSAAAQLPAWAWLGGIAGVIYVTSALLLTPKMGATNFIVCVVAGQILASLIIDHYGLVGMPVREINLGRCAGAALIFIGMIVVQWFTPRSQ</sequence>
<dbReference type="InterPro" id="IPR006750">
    <property type="entry name" value="YdcZ"/>
</dbReference>
<dbReference type="Proteomes" id="UP000070058">
    <property type="component" value="Unassembled WGS sequence"/>
</dbReference>
<evidence type="ECO:0000313" key="2">
    <source>
        <dbReference type="EMBL" id="KXU37220.1"/>
    </source>
</evidence>
<feature type="transmembrane region" description="Helical" evidence="1">
    <location>
        <begin position="134"/>
        <end position="153"/>
    </location>
</feature>
<dbReference type="PANTHER" id="PTHR34821">
    <property type="entry name" value="INNER MEMBRANE PROTEIN YDCZ"/>
    <property type="match status" value="1"/>
</dbReference>
<keyword evidence="1" id="KW-0472">Membrane</keyword>
<feature type="transmembrane region" description="Helical" evidence="1">
    <location>
        <begin position="74"/>
        <end position="95"/>
    </location>
</feature>
<evidence type="ECO:0008006" key="4">
    <source>
        <dbReference type="Google" id="ProtNLM"/>
    </source>
</evidence>
<name>A0A139SRW7_9BACT</name>
<dbReference type="Pfam" id="PF04657">
    <property type="entry name" value="DMT_YdcZ"/>
    <property type="match status" value="1"/>
</dbReference>
<dbReference type="EMBL" id="LSZQ01000019">
    <property type="protein sequence ID" value="KXU37220.1"/>
    <property type="molecule type" value="Genomic_DNA"/>
</dbReference>
<evidence type="ECO:0000256" key="1">
    <source>
        <dbReference type="SAM" id="Phobius"/>
    </source>
</evidence>
<reference evidence="3" key="1">
    <citation type="submission" date="2016-02" db="EMBL/GenBank/DDBJ databases">
        <authorList>
            <person name="Sanders J.G."/>
            <person name="Lin J.Y."/>
            <person name="Wertz J.T."/>
            <person name="Russell J.A."/>
            <person name="Moreau C.S."/>
            <person name="Powell S."/>
        </authorList>
    </citation>
    <scope>NUCLEOTIDE SEQUENCE [LARGE SCALE GENOMIC DNA]</scope>
    <source>
        <strain evidence="3">CAG34</strain>
    </source>
</reference>
<keyword evidence="3" id="KW-1185">Reference proteome</keyword>
<dbReference type="GO" id="GO:0005886">
    <property type="term" value="C:plasma membrane"/>
    <property type="evidence" value="ECO:0007669"/>
    <property type="project" value="TreeGrafter"/>
</dbReference>
<dbReference type="RefSeq" id="WP_068628992.1">
    <property type="nucleotide sequence ID" value="NZ_LSZQ01000019.1"/>
</dbReference>
<proteinExistence type="predicted"/>
<organism evidence="2 3">
    <name type="scientific">Cephaloticoccus primus</name>
    <dbReference type="NCBI Taxonomy" id="1548207"/>
    <lineage>
        <taxon>Bacteria</taxon>
        <taxon>Pseudomonadati</taxon>
        <taxon>Verrucomicrobiota</taxon>
        <taxon>Opitutia</taxon>
        <taxon>Opitutales</taxon>
        <taxon>Opitutaceae</taxon>
        <taxon>Cephaloticoccus</taxon>
    </lineage>
</organism>
<feature type="transmembrane region" description="Helical" evidence="1">
    <location>
        <begin position="39"/>
        <end position="62"/>
    </location>
</feature>
<feature type="transmembrane region" description="Helical" evidence="1">
    <location>
        <begin position="101"/>
        <end position="122"/>
    </location>
</feature>
<dbReference type="PANTHER" id="PTHR34821:SF2">
    <property type="entry name" value="INNER MEMBRANE PROTEIN YDCZ"/>
    <property type="match status" value="1"/>
</dbReference>
<dbReference type="AlphaFoldDB" id="A0A139SRW7"/>
<comment type="caution">
    <text evidence="2">The sequence shown here is derived from an EMBL/GenBank/DDBJ whole genome shotgun (WGS) entry which is preliminary data.</text>
</comment>
<dbReference type="OrthoDB" id="9097160at2"/>
<keyword evidence="1" id="KW-0812">Transmembrane</keyword>